<reference evidence="3" key="1">
    <citation type="submission" date="2015-07" db="EMBL/GenBank/DDBJ databases">
        <title>Genome Of Nitrogen-Fixing Cyanobacterium Nostoc piscinale CENA21 From Solimoes/Amazon River Floodplain Sediments And Comparative Genomics To Uncover Biosynthetic Natural Products Potential.</title>
        <authorList>
            <person name="Leao T.F."/>
            <person name="Leao P.N."/>
            <person name="Guimaraes P.I."/>
            <person name="de Melo A.G.C."/>
            <person name="Ramos R.T.J."/>
            <person name="Silva A."/>
            <person name="Fiore M.F."/>
            <person name="Schneider M.P.C."/>
        </authorList>
    </citation>
    <scope>NUCLEOTIDE SEQUENCE [LARGE SCALE GENOMIC DNA]</scope>
    <source>
        <strain evidence="3">CENA21</strain>
    </source>
</reference>
<dbReference type="CDD" id="cd02231">
    <property type="entry name" value="cupin_BLL6423-like"/>
    <property type="match status" value="1"/>
</dbReference>
<dbReference type="Proteomes" id="UP000062645">
    <property type="component" value="Chromosome"/>
</dbReference>
<proteinExistence type="predicted"/>
<protein>
    <submittedName>
        <fullName evidence="2">Cupin</fullName>
    </submittedName>
</protein>
<dbReference type="InterPro" id="IPR047142">
    <property type="entry name" value="OryJ/VirC-like"/>
</dbReference>
<dbReference type="EMBL" id="CP012036">
    <property type="protein sequence ID" value="ALF55410.1"/>
    <property type="molecule type" value="Genomic_DNA"/>
</dbReference>
<dbReference type="STRING" id="224013.ACX27_25450"/>
<reference evidence="2 3" key="2">
    <citation type="journal article" date="2016" name="Genome Announc.">
        <title>Draft Genome Sequence of the N2-Fixing Cyanobacterium Nostoc piscinale CENA21, Isolated from the Brazilian Amazon Floodplain.</title>
        <authorList>
            <person name="Leao T."/>
            <person name="Guimaraes P.I."/>
            <person name="de Melo A.G."/>
            <person name="Ramos R.T."/>
            <person name="Leao P.N."/>
            <person name="Silva A."/>
            <person name="Fiore M.F."/>
            <person name="Schneider M.P."/>
        </authorList>
    </citation>
    <scope>NUCLEOTIDE SEQUENCE [LARGE SCALE GENOMIC DNA]</scope>
    <source>
        <strain evidence="2 3">CENA21</strain>
    </source>
</reference>
<accession>A0A0M4SPP3</accession>
<dbReference type="InterPro" id="IPR013096">
    <property type="entry name" value="Cupin_2"/>
</dbReference>
<dbReference type="InterPro" id="IPR011051">
    <property type="entry name" value="RmlC_Cupin_sf"/>
</dbReference>
<dbReference type="AlphaFoldDB" id="A0A0M4SPP3"/>
<evidence type="ECO:0000313" key="3">
    <source>
        <dbReference type="Proteomes" id="UP000062645"/>
    </source>
</evidence>
<dbReference type="SUPFAM" id="SSF51182">
    <property type="entry name" value="RmlC-like cupins"/>
    <property type="match status" value="1"/>
</dbReference>
<gene>
    <name evidence="2" type="ORF">ACX27_25450</name>
</gene>
<evidence type="ECO:0000259" key="1">
    <source>
        <dbReference type="Pfam" id="PF07883"/>
    </source>
</evidence>
<dbReference type="PANTHER" id="PTHR36156:SF2">
    <property type="entry name" value="CUPIN TYPE-2 DOMAIN-CONTAINING PROTEIN"/>
    <property type="match status" value="1"/>
</dbReference>
<dbReference type="PANTHER" id="PTHR36156">
    <property type="entry name" value="SLR2101 PROTEIN"/>
    <property type="match status" value="1"/>
</dbReference>
<name>A0A0M4SPP3_9NOSO</name>
<dbReference type="Pfam" id="PF07883">
    <property type="entry name" value="Cupin_2"/>
    <property type="match status" value="1"/>
</dbReference>
<dbReference type="Gene3D" id="2.60.120.10">
    <property type="entry name" value="Jelly Rolls"/>
    <property type="match status" value="1"/>
</dbReference>
<dbReference type="PATRIC" id="fig|224013.5.peg.6102"/>
<organism evidence="2 3">
    <name type="scientific">Nostoc piscinale CENA21</name>
    <dbReference type="NCBI Taxonomy" id="224013"/>
    <lineage>
        <taxon>Bacteria</taxon>
        <taxon>Bacillati</taxon>
        <taxon>Cyanobacteriota</taxon>
        <taxon>Cyanophyceae</taxon>
        <taxon>Nostocales</taxon>
        <taxon>Nostocaceae</taxon>
        <taxon>Nostoc</taxon>
    </lineage>
</organism>
<dbReference type="InterPro" id="IPR014710">
    <property type="entry name" value="RmlC-like_jellyroll"/>
</dbReference>
<feature type="domain" description="Cupin type-2" evidence="1">
    <location>
        <begin position="126"/>
        <end position="181"/>
    </location>
</feature>
<dbReference type="Gene3D" id="2.20.70.150">
    <property type="match status" value="1"/>
</dbReference>
<keyword evidence="3" id="KW-1185">Reference proteome</keyword>
<dbReference type="KEGG" id="npz:ACX27_25450"/>
<evidence type="ECO:0000313" key="2">
    <source>
        <dbReference type="EMBL" id="ALF55410.1"/>
    </source>
</evidence>
<dbReference type="OrthoDB" id="9814553at2"/>
<dbReference type="RefSeq" id="WP_062296544.1">
    <property type="nucleotide sequence ID" value="NZ_CP012036.1"/>
</dbReference>
<sequence length="191" mass="20702">MATTNEAVRVFRRIVTGHDQDGNAIILSDAPPNRVQQVGGPGGPTFFEVWNTREMPVVIDRQSGEPAESGLVLAPPKGGTRIRVMDFPPEGDAIRGLTTAEATEKFSEMGGAEAARSRTDAPHPLMHRTQTLDYAIVLEGELTLVVDRGETTVRAGDIIIQRGTNHAWANRSDKNCRVAFVLIDGQFVDGL</sequence>